<evidence type="ECO:0000313" key="6">
    <source>
        <dbReference type="Proteomes" id="UP000286134"/>
    </source>
</evidence>
<name>A0A420HS92_9PEZI</name>
<sequence length="342" mass="37900">MIETIGSDGMKRNWRARFVDIGINLTDPVYQGIYNGKSRHPPDLPSVIERARRFNCDKLIVTGSDLTSSQQAIRLAREYPNICYATIGVHPCSCTIFTQDRPLSSPLSSTIATSAQQKLSELSALATSAKASGQAVAFGEFGLDYDRLELCPKEVQLEFFERQLSIAVQVQLPLFLHSRAAHVDFIRLLSSREAELPLRGVVHSFTGSCAEMEELISKGWHIGVNGCSLKTDANCDVVRAIPLQYLHLETDGPWCEIRPSHAGARFLSSLESKISVQDSAQHPDNLKWVKKEKWQEGCGVKGRNEPCTISRVAWAVAAIKGLDIKVVTEAAWENSVQMFKLT</sequence>
<dbReference type="EMBL" id="MCFK01005228">
    <property type="protein sequence ID" value="RKF60306.1"/>
    <property type="molecule type" value="Genomic_DNA"/>
</dbReference>
<proteinExistence type="inferred from homology"/>
<dbReference type="PANTHER" id="PTHR10060">
    <property type="entry name" value="TATD FAMILY DEOXYRIBONUCLEASE"/>
    <property type="match status" value="1"/>
</dbReference>
<dbReference type="Proteomes" id="UP000286134">
    <property type="component" value="Unassembled WGS sequence"/>
</dbReference>
<dbReference type="GO" id="GO:0005829">
    <property type="term" value="C:cytosol"/>
    <property type="evidence" value="ECO:0007669"/>
    <property type="project" value="TreeGrafter"/>
</dbReference>
<reference evidence="5 6" key="1">
    <citation type="journal article" date="2018" name="BMC Genomics">
        <title>Comparative genome analyses reveal sequence features reflecting distinct modes of host-adaptation between dicot and monocot powdery mildew.</title>
        <authorList>
            <person name="Wu Y."/>
            <person name="Ma X."/>
            <person name="Pan Z."/>
            <person name="Kale S.D."/>
            <person name="Song Y."/>
            <person name="King H."/>
            <person name="Zhang Q."/>
            <person name="Presley C."/>
            <person name="Deng X."/>
            <person name="Wei C.I."/>
            <person name="Xiao S."/>
        </authorList>
    </citation>
    <scope>NUCLEOTIDE SEQUENCE [LARGE SCALE GENOMIC DNA]</scope>
    <source>
        <strain evidence="5">UMSG2</strain>
    </source>
</reference>
<keyword evidence="2" id="KW-0540">Nuclease</keyword>
<evidence type="ECO:0000256" key="4">
    <source>
        <dbReference type="ARBA" id="ARBA00022801"/>
    </source>
</evidence>
<dbReference type="Gene3D" id="3.20.20.140">
    <property type="entry name" value="Metal-dependent hydrolases"/>
    <property type="match status" value="1"/>
</dbReference>
<dbReference type="InterPro" id="IPR050891">
    <property type="entry name" value="TatD-type_Hydrolase"/>
</dbReference>
<dbReference type="Pfam" id="PF01026">
    <property type="entry name" value="TatD_DNase"/>
    <property type="match status" value="1"/>
</dbReference>
<evidence type="ECO:0000256" key="2">
    <source>
        <dbReference type="ARBA" id="ARBA00022722"/>
    </source>
</evidence>
<dbReference type="SUPFAM" id="SSF51556">
    <property type="entry name" value="Metallo-dependent hydrolases"/>
    <property type="match status" value="1"/>
</dbReference>
<protein>
    <submittedName>
        <fullName evidence="5">Deoxyribonuclease Tat-D</fullName>
    </submittedName>
</protein>
<dbReference type="OrthoDB" id="6079689at2759"/>
<gene>
    <name evidence="5" type="ORF">OnM2_052084</name>
</gene>
<keyword evidence="4" id="KW-0378">Hydrolase</keyword>
<organism evidence="5 6">
    <name type="scientific">Erysiphe neolycopersici</name>
    <dbReference type="NCBI Taxonomy" id="212602"/>
    <lineage>
        <taxon>Eukaryota</taxon>
        <taxon>Fungi</taxon>
        <taxon>Dikarya</taxon>
        <taxon>Ascomycota</taxon>
        <taxon>Pezizomycotina</taxon>
        <taxon>Leotiomycetes</taxon>
        <taxon>Erysiphales</taxon>
        <taxon>Erysiphaceae</taxon>
        <taxon>Erysiphe</taxon>
    </lineage>
</organism>
<dbReference type="AlphaFoldDB" id="A0A420HS92"/>
<evidence type="ECO:0000256" key="3">
    <source>
        <dbReference type="ARBA" id="ARBA00022723"/>
    </source>
</evidence>
<keyword evidence="6" id="KW-1185">Reference proteome</keyword>
<dbReference type="CDD" id="cd01310">
    <property type="entry name" value="TatD_DNAse"/>
    <property type="match status" value="1"/>
</dbReference>
<evidence type="ECO:0000256" key="1">
    <source>
        <dbReference type="ARBA" id="ARBA00009275"/>
    </source>
</evidence>
<keyword evidence="3" id="KW-0479">Metal-binding</keyword>
<dbReference type="PANTHER" id="PTHR10060:SF15">
    <property type="entry name" value="DEOXYRIBONUCLEASE TATDN1"/>
    <property type="match status" value="1"/>
</dbReference>
<evidence type="ECO:0000313" key="5">
    <source>
        <dbReference type="EMBL" id="RKF60306.1"/>
    </source>
</evidence>
<comment type="caution">
    <text evidence="5">The sequence shown here is derived from an EMBL/GenBank/DDBJ whole genome shotgun (WGS) entry which is preliminary data.</text>
</comment>
<dbReference type="InterPro" id="IPR032466">
    <property type="entry name" value="Metal_Hydrolase"/>
</dbReference>
<dbReference type="STRING" id="212602.A0A420HS92"/>
<comment type="similarity">
    <text evidence="1">Belongs to the metallo-dependent hydrolases superfamily. TatD-type hydrolase family.</text>
</comment>
<dbReference type="GO" id="GO:0046872">
    <property type="term" value="F:metal ion binding"/>
    <property type="evidence" value="ECO:0007669"/>
    <property type="project" value="UniProtKB-KW"/>
</dbReference>
<accession>A0A420HS92</accession>
<dbReference type="InterPro" id="IPR001130">
    <property type="entry name" value="TatD-like"/>
</dbReference>
<dbReference type="GO" id="GO:0008296">
    <property type="term" value="F:3'-5'-DNA exonuclease activity"/>
    <property type="evidence" value="ECO:0007669"/>
    <property type="project" value="TreeGrafter"/>
</dbReference>